<feature type="transmembrane region" description="Helical" evidence="5">
    <location>
        <begin position="51"/>
        <end position="75"/>
    </location>
</feature>
<evidence type="ECO:0000256" key="2">
    <source>
        <dbReference type="ARBA" id="ARBA00022777"/>
    </source>
</evidence>
<reference evidence="6 7" key="1">
    <citation type="submission" date="2010-10" db="EMBL/GenBank/DDBJ databases">
        <authorList>
            <person name="Durkin A.S."/>
            <person name="Madupu R."/>
            <person name="Torralba M."/>
            <person name="Gillis M."/>
            <person name="Methe B."/>
            <person name="Sutton G."/>
            <person name="Nelson K.E."/>
        </authorList>
    </citation>
    <scope>NUCLEOTIDE SEQUENCE [LARGE SCALE GENOMIC DNA]</scope>
    <source>
        <strain evidence="6 7">JCVIHMP022</strain>
    </source>
</reference>
<feature type="transmembrane region" description="Helical" evidence="5">
    <location>
        <begin position="17"/>
        <end position="39"/>
    </location>
</feature>
<proteinExistence type="predicted"/>
<evidence type="ECO:0000313" key="6">
    <source>
        <dbReference type="EMBL" id="EFO78862.1"/>
    </source>
</evidence>
<keyword evidence="4" id="KW-0175">Coiled coil</keyword>
<organism evidence="6 7">
    <name type="scientific">Bifidobacterium dentium JCVIHMP022</name>
    <dbReference type="NCBI Taxonomy" id="553191"/>
    <lineage>
        <taxon>Bacteria</taxon>
        <taxon>Bacillati</taxon>
        <taxon>Actinomycetota</taxon>
        <taxon>Actinomycetes</taxon>
        <taxon>Bifidobacteriales</taxon>
        <taxon>Bifidobacteriaceae</taxon>
        <taxon>Bifidobacterium</taxon>
    </lineage>
</organism>
<dbReference type="GO" id="GO:0000160">
    <property type="term" value="P:phosphorelay signal transduction system"/>
    <property type="evidence" value="ECO:0007669"/>
    <property type="project" value="UniProtKB-KW"/>
</dbReference>
<evidence type="ECO:0000313" key="7">
    <source>
        <dbReference type="Proteomes" id="UP000003457"/>
    </source>
</evidence>
<gene>
    <name evidence="6" type="ORF">HMPREF9003_0017</name>
</gene>
<dbReference type="PANTHER" id="PTHR24421:SF61">
    <property type="entry name" value="OXYGEN SENSOR HISTIDINE KINASE NREB"/>
    <property type="match status" value="1"/>
</dbReference>
<keyword evidence="2" id="KW-0418">Kinase</keyword>
<dbReference type="GO" id="GO:0016301">
    <property type="term" value="F:kinase activity"/>
    <property type="evidence" value="ECO:0007669"/>
    <property type="project" value="UniProtKB-KW"/>
</dbReference>
<feature type="coiled-coil region" evidence="4">
    <location>
        <begin position="158"/>
        <end position="192"/>
    </location>
</feature>
<evidence type="ECO:0000256" key="5">
    <source>
        <dbReference type="SAM" id="Phobius"/>
    </source>
</evidence>
<keyword evidence="5" id="KW-1133">Transmembrane helix</keyword>
<dbReference type="Proteomes" id="UP000003457">
    <property type="component" value="Unassembled WGS sequence"/>
</dbReference>
<dbReference type="AlphaFoldDB" id="A0AB72Z3T6"/>
<accession>A0AB72Z3T6</accession>
<keyword evidence="1" id="KW-0808">Transferase</keyword>
<protein>
    <recommendedName>
        <fullName evidence="8">Histidine kinase</fullName>
    </recommendedName>
</protein>
<evidence type="ECO:0000256" key="4">
    <source>
        <dbReference type="SAM" id="Coils"/>
    </source>
</evidence>
<name>A0AB72Z3T6_9BIFI</name>
<dbReference type="Gene3D" id="3.30.565.10">
    <property type="entry name" value="Histidine kinase-like ATPase, C-terminal domain"/>
    <property type="match status" value="1"/>
</dbReference>
<evidence type="ECO:0000256" key="1">
    <source>
        <dbReference type="ARBA" id="ARBA00022679"/>
    </source>
</evidence>
<dbReference type="InterPro" id="IPR036890">
    <property type="entry name" value="HATPase_C_sf"/>
</dbReference>
<dbReference type="EMBL" id="AEHJ01000002">
    <property type="protein sequence ID" value="EFO78862.1"/>
    <property type="molecule type" value="Genomic_DNA"/>
</dbReference>
<evidence type="ECO:0008006" key="8">
    <source>
        <dbReference type="Google" id="ProtNLM"/>
    </source>
</evidence>
<keyword evidence="5" id="KW-0472">Membrane</keyword>
<feature type="transmembrane region" description="Helical" evidence="5">
    <location>
        <begin position="87"/>
        <end position="110"/>
    </location>
</feature>
<dbReference type="PANTHER" id="PTHR24421">
    <property type="entry name" value="NITRATE/NITRITE SENSOR PROTEIN NARX-RELATED"/>
    <property type="match status" value="1"/>
</dbReference>
<keyword evidence="3" id="KW-0902">Two-component regulatory system</keyword>
<comment type="caution">
    <text evidence="6">The sequence shown here is derived from an EMBL/GenBank/DDBJ whole genome shotgun (WGS) entry which is preliminary data.</text>
</comment>
<keyword evidence="5" id="KW-0812">Transmembrane</keyword>
<dbReference type="InterPro" id="IPR050482">
    <property type="entry name" value="Sensor_HK_TwoCompSys"/>
</dbReference>
<evidence type="ECO:0000256" key="3">
    <source>
        <dbReference type="ARBA" id="ARBA00023012"/>
    </source>
</evidence>
<feature type="transmembrane region" description="Helical" evidence="5">
    <location>
        <begin position="131"/>
        <end position="149"/>
    </location>
</feature>
<sequence length="405" mass="44481">MTGRDMDGGMDVPGRRFMLTACCCAMLADLYFTAVGGNLADGRSWIPLIPYILLCGALPFRPKTAGLLLIVYWWILVWLPTGSASDLLFSSCLVWGVLSFLLSPWMTLLAQSCNVLLLSLTVLRDTSEPRAVIAVLVMQIAATVAGYALRRHRLDDTAREQRLRLRTTQERIAILERNMRLARRLHDDLTNNLASIGMLCEAHLLSCSDPDERLLLTSIRDKTRESVSCAHEVIDILRGQTGPDPASRARPGGWGQTIRGLVEARQAELRRHGFEGSASVTIDPDAVLPMAVADEIVSLLAEVYSNIRAHASPTDGGFSLELAVGDDGIRLVQMNMCRPDDRTVSGRGLQLHRHIIATLGGTLSTSLEDDVWTLKAHIPEANTKRQAKAFILASRSECSSKGWSQ</sequence>